<dbReference type="Proteomes" id="UP000194236">
    <property type="component" value="Unassembled WGS sequence"/>
</dbReference>
<dbReference type="OrthoDB" id="10419593at2759"/>
<dbReference type="EMBL" id="MUJZ01015605">
    <property type="protein sequence ID" value="OTF81023.1"/>
    <property type="molecule type" value="Genomic_DNA"/>
</dbReference>
<name>A0A1Y3BMI8_EURMA</name>
<accession>A0A1Y3BMI8</accession>
<comment type="caution">
    <text evidence="1">The sequence shown here is derived from an EMBL/GenBank/DDBJ whole genome shotgun (WGS) entry which is preliminary data.</text>
</comment>
<evidence type="ECO:0000313" key="2">
    <source>
        <dbReference type="Proteomes" id="UP000194236"/>
    </source>
</evidence>
<dbReference type="AlphaFoldDB" id="A0A1Y3BMI8"/>
<sequence length="805" mass="93370">MECRLAYELNVQTSLANASSSDIDALATFLQEKSTSTATFIQPRWHRAYDSDILIGENVSPRVARSIVGLVDGDDGPQLERVKIVKSQYGLYGPIGFSKTFLDCLQQCTQKKSCAYVLHHRPTGLCLIEEHQSDGKPHQLDVLSDPFSIRAGWTVGVAMTDQKSKDIKPDFFIETKSVYIRLFEQLLMGEEDRKYFLGRYLEPKRRITNVTDVRECEHHCAAMTSVKCRFVAVYENLLDGDNNQTVCETSEDLIQILYKLLMTERATMAKRDLETTGILDRPFENISSPITISIVRKRRERELEREEDNIIDKNDNEPFGTSSQMSAYVLDTPEPFLKFNIHDPATIIDSEHLVGPSYKDWYDVNSENHCYRYCFNSWLQSVGNNSLSEDNTKETFTEPLCRFLVVKRYGQRIRRFNCTFYELSPIAFTEQSWFTIRKMPLSDFSFDNLKDYFTETRDMQTKDNQLNFLSELTMTATDKKQCLSQCLRTHTIDMLSGQITHYCHKLHIGKLKTGHLKCRFYEHSIESKLENGTNLLFRLRKLPDHNIKQSDSGFYSTIPEDSLNDYFVSESFNTSSTLSNHSAIERLLNRYEPLYRLNGESNPRNCLRLCLLLWARTRSGYNYADPDRCRVVLAKPDITLRNKYECMIFDIDIDAQLAQISQHERFRSQLAKYPINVYRVLNNSSQNGRPQLIMQLNLTDYETMAGENLSESHVEWKAQYHFSRASNAIQCSSVRPKRQNSNNSESDGWIIFARPMFMSNSILLARLLVQYECLYYDYYPKRDFIATIDALTIQTPIEDDQVLVY</sequence>
<gene>
    <name evidence="1" type="ORF">BLA29_002150</name>
</gene>
<organism evidence="1 2">
    <name type="scientific">Euroglyphus maynei</name>
    <name type="common">Mayne's house dust mite</name>
    <dbReference type="NCBI Taxonomy" id="6958"/>
    <lineage>
        <taxon>Eukaryota</taxon>
        <taxon>Metazoa</taxon>
        <taxon>Ecdysozoa</taxon>
        <taxon>Arthropoda</taxon>
        <taxon>Chelicerata</taxon>
        <taxon>Arachnida</taxon>
        <taxon>Acari</taxon>
        <taxon>Acariformes</taxon>
        <taxon>Sarcoptiformes</taxon>
        <taxon>Astigmata</taxon>
        <taxon>Psoroptidia</taxon>
        <taxon>Analgoidea</taxon>
        <taxon>Pyroglyphidae</taxon>
        <taxon>Pyroglyphinae</taxon>
        <taxon>Euroglyphus</taxon>
    </lineage>
</organism>
<evidence type="ECO:0000313" key="1">
    <source>
        <dbReference type="EMBL" id="OTF81023.1"/>
    </source>
</evidence>
<reference evidence="1 2" key="1">
    <citation type="submission" date="2017-03" db="EMBL/GenBank/DDBJ databases">
        <title>Genome Survey of Euroglyphus maynei.</title>
        <authorList>
            <person name="Arlian L.G."/>
            <person name="Morgan M.S."/>
            <person name="Rider S.D."/>
        </authorList>
    </citation>
    <scope>NUCLEOTIDE SEQUENCE [LARGE SCALE GENOMIC DNA]</scope>
    <source>
        <strain evidence="1">Arlian Lab</strain>
        <tissue evidence="1">Whole body</tissue>
    </source>
</reference>
<feature type="non-terminal residue" evidence="1">
    <location>
        <position position="805"/>
    </location>
</feature>
<keyword evidence="2" id="KW-1185">Reference proteome</keyword>
<protein>
    <submittedName>
        <fullName evidence="1">Uncharacterized protein</fullName>
    </submittedName>
</protein>
<proteinExistence type="predicted"/>